<dbReference type="Proteomes" id="UP000598997">
    <property type="component" value="Unassembled WGS sequence"/>
</dbReference>
<comment type="cofactor">
    <cofactor evidence="1">
        <name>Mg(2+)</name>
        <dbReference type="ChEBI" id="CHEBI:18420"/>
    </cofactor>
</comment>
<dbReference type="EMBL" id="BMIO01000007">
    <property type="protein sequence ID" value="GGD49980.1"/>
    <property type="molecule type" value="Genomic_DNA"/>
</dbReference>
<dbReference type="Pfam" id="PF00293">
    <property type="entry name" value="NUDIX"/>
    <property type="match status" value="1"/>
</dbReference>
<name>A0A916YKN3_9SPHN</name>
<dbReference type="PANTHER" id="PTHR43046">
    <property type="entry name" value="GDP-MANNOSE MANNOSYL HYDROLASE"/>
    <property type="match status" value="1"/>
</dbReference>
<dbReference type="InterPro" id="IPR015797">
    <property type="entry name" value="NUDIX_hydrolase-like_dom_sf"/>
</dbReference>
<dbReference type="PROSITE" id="PS51462">
    <property type="entry name" value="NUDIX"/>
    <property type="match status" value="1"/>
</dbReference>
<reference evidence="4 5" key="1">
    <citation type="journal article" date="2014" name="Int. J. Syst. Evol. Microbiol.">
        <title>Complete genome sequence of Corynebacterium casei LMG S-19264T (=DSM 44701T), isolated from a smear-ripened cheese.</title>
        <authorList>
            <consortium name="US DOE Joint Genome Institute (JGI-PGF)"/>
            <person name="Walter F."/>
            <person name="Albersmeier A."/>
            <person name="Kalinowski J."/>
            <person name="Ruckert C."/>
        </authorList>
    </citation>
    <scope>NUCLEOTIDE SEQUENCE [LARGE SCALE GENOMIC DNA]</scope>
    <source>
        <strain evidence="4 5">CGMCC 1.15358</strain>
    </source>
</reference>
<comment type="caution">
    <text evidence="4">The sequence shown here is derived from an EMBL/GenBank/DDBJ whole genome shotgun (WGS) entry which is preliminary data.</text>
</comment>
<evidence type="ECO:0000313" key="5">
    <source>
        <dbReference type="Proteomes" id="UP000598997"/>
    </source>
</evidence>
<evidence type="ECO:0000259" key="3">
    <source>
        <dbReference type="PROSITE" id="PS51462"/>
    </source>
</evidence>
<dbReference type="InterPro" id="IPR000086">
    <property type="entry name" value="NUDIX_hydrolase_dom"/>
</dbReference>
<dbReference type="PROSITE" id="PS00893">
    <property type="entry name" value="NUDIX_BOX"/>
    <property type="match status" value="1"/>
</dbReference>
<keyword evidence="5" id="KW-1185">Reference proteome</keyword>
<dbReference type="SUPFAM" id="SSF55811">
    <property type="entry name" value="Nudix"/>
    <property type="match status" value="1"/>
</dbReference>
<dbReference type="Gene3D" id="3.90.79.10">
    <property type="entry name" value="Nucleoside Triphosphate Pyrophosphohydrolase"/>
    <property type="match status" value="1"/>
</dbReference>
<dbReference type="InterPro" id="IPR020084">
    <property type="entry name" value="NUDIX_hydrolase_CS"/>
</dbReference>
<protein>
    <recommendedName>
        <fullName evidence="3">Nudix hydrolase domain-containing protein</fullName>
    </recommendedName>
</protein>
<feature type="domain" description="Nudix hydrolase" evidence="3">
    <location>
        <begin position="35"/>
        <end position="159"/>
    </location>
</feature>
<dbReference type="AlphaFoldDB" id="A0A916YKN3"/>
<accession>A0A916YKN3</accession>
<evidence type="ECO:0000256" key="1">
    <source>
        <dbReference type="ARBA" id="ARBA00001946"/>
    </source>
</evidence>
<evidence type="ECO:0000313" key="4">
    <source>
        <dbReference type="EMBL" id="GGD49980.1"/>
    </source>
</evidence>
<dbReference type="RefSeq" id="WP_066764157.1">
    <property type="nucleotide sequence ID" value="NZ_BMIO01000007.1"/>
</dbReference>
<gene>
    <name evidence="4" type="ORF">GCM10010989_25350</name>
</gene>
<dbReference type="PANTHER" id="PTHR43046:SF14">
    <property type="entry name" value="MUTT_NUDIX FAMILY PROTEIN"/>
    <property type="match status" value="1"/>
</dbReference>
<evidence type="ECO:0000256" key="2">
    <source>
        <dbReference type="ARBA" id="ARBA00022801"/>
    </source>
</evidence>
<dbReference type="GO" id="GO:0016787">
    <property type="term" value="F:hydrolase activity"/>
    <property type="evidence" value="ECO:0007669"/>
    <property type="project" value="UniProtKB-KW"/>
</dbReference>
<organism evidence="4 5">
    <name type="scientific">Croceicoccus pelagius</name>
    <dbReference type="NCBI Taxonomy" id="1703341"/>
    <lineage>
        <taxon>Bacteria</taxon>
        <taxon>Pseudomonadati</taxon>
        <taxon>Pseudomonadota</taxon>
        <taxon>Alphaproteobacteria</taxon>
        <taxon>Sphingomonadales</taxon>
        <taxon>Erythrobacteraceae</taxon>
        <taxon>Croceicoccus</taxon>
    </lineage>
</organism>
<keyword evidence="2" id="KW-0378">Hydrolase</keyword>
<dbReference type="OrthoDB" id="8480561at2"/>
<sequence>MPDVPFANLLPAGLHRRLLRVAELVRRRWWAWRKPRLRGCAVVARNDAGEVLMVRHSYRKRDEWHLPTGGVRAREDPEVAARRELGEEVGVVVIAITLVHTEEIDLHGATNTVSVFAASYAGTPVADDREIAEVAFFAHDDLPATTPEWARNYIARAVA</sequence>
<proteinExistence type="predicted"/>